<comment type="caution">
    <text evidence="1">The sequence shown here is derived from an EMBL/GenBank/DDBJ whole genome shotgun (WGS) entry which is preliminary data.</text>
</comment>
<evidence type="ECO:0000313" key="2">
    <source>
        <dbReference type="Proteomes" id="UP001054889"/>
    </source>
</evidence>
<dbReference type="Proteomes" id="UP001054889">
    <property type="component" value="Unassembled WGS sequence"/>
</dbReference>
<evidence type="ECO:0000313" key="1">
    <source>
        <dbReference type="EMBL" id="GJN13409.1"/>
    </source>
</evidence>
<gene>
    <name evidence="1" type="primary">gb00105</name>
    <name evidence="1" type="ORF">PR202_gb00105</name>
</gene>
<reference evidence="1" key="1">
    <citation type="journal article" date="2018" name="DNA Res.">
        <title>Multiple hybrid de novo genome assembly of finger millet, an orphan allotetraploid crop.</title>
        <authorList>
            <person name="Hatakeyama M."/>
            <person name="Aluri S."/>
            <person name="Balachadran M.T."/>
            <person name="Sivarajan S.R."/>
            <person name="Patrignani A."/>
            <person name="Gruter S."/>
            <person name="Poveda L."/>
            <person name="Shimizu-Inatsugi R."/>
            <person name="Baeten J."/>
            <person name="Francoijs K.J."/>
            <person name="Nataraja K.N."/>
            <person name="Reddy Y.A.N."/>
            <person name="Phadnis S."/>
            <person name="Ravikumar R.L."/>
            <person name="Schlapbach R."/>
            <person name="Sreeman S.M."/>
            <person name="Shimizu K.K."/>
        </authorList>
    </citation>
    <scope>NUCLEOTIDE SEQUENCE</scope>
</reference>
<dbReference type="EMBL" id="BQKI01000071">
    <property type="protein sequence ID" value="GJN13409.1"/>
    <property type="molecule type" value="Genomic_DNA"/>
</dbReference>
<organism evidence="1 2">
    <name type="scientific">Eleusine coracana subsp. coracana</name>
    <dbReference type="NCBI Taxonomy" id="191504"/>
    <lineage>
        <taxon>Eukaryota</taxon>
        <taxon>Viridiplantae</taxon>
        <taxon>Streptophyta</taxon>
        <taxon>Embryophyta</taxon>
        <taxon>Tracheophyta</taxon>
        <taxon>Spermatophyta</taxon>
        <taxon>Magnoliopsida</taxon>
        <taxon>Liliopsida</taxon>
        <taxon>Poales</taxon>
        <taxon>Poaceae</taxon>
        <taxon>PACMAD clade</taxon>
        <taxon>Chloridoideae</taxon>
        <taxon>Cynodonteae</taxon>
        <taxon>Eleusininae</taxon>
        <taxon>Eleusine</taxon>
    </lineage>
</organism>
<sequence>MGPHGGSAAGPVPMAEVLGLQRRRLLEEWPSRPAVLPWRRLPEEEPATAVRPGEEFAAKRPNASCAYRREDVLVSKEKGP</sequence>
<proteinExistence type="predicted"/>
<name>A0AAV5DQS0_ELECO</name>
<reference evidence="1" key="2">
    <citation type="submission" date="2021-12" db="EMBL/GenBank/DDBJ databases">
        <title>Resequencing data analysis of finger millet.</title>
        <authorList>
            <person name="Hatakeyama M."/>
            <person name="Aluri S."/>
            <person name="Balachadran M.T."/>
            <person name="Sivarajan S.R."/>
            <person name="Poveda L."/>
            <person name="Shimizu-Inatsugi R."/>
            <person name="Schlapbach R."/>
            <person name="Sreeman S.M."/>
            <person name="Shimizu K.K."/>
        </authorList>
    </citation>
    <scope>NUCLEOTIDE SEQUENCE</scope>
</reference>
<accession>A0AAV5DQS0</accession>
<protein>
    <submittedName>
        <fullName evidence="1">Uncharacterized protein</fullName>
    </submittedName>
</protein>
<dbReference type="AlphaFoldDB" id="A0AAV5DQS0"/>
<keyword evidence="2" id="KW-1185">Reference proteome</keyword>